<keyword evidence="3" id="KW-0548">Nucleotidyltransferase</keyword>
<protein>
    <submittedName>
        <fullName evidence="3">Mannose-1-phosphate guanylyltransferase</fullName>
    </submittedName>
</protein>
<feature type="domain" description="MannoseP isomerase/GMP-like beta-helix" evidence="2">
    <location>
        <begin position="294"/>
        <end position="343"/>
    </location>
</feature>
<evidence type="ECO:0000259" key="2">
    <source>
        <dbReference type="Pfam" id="PF22640"/>
    </source>
</evidence>
<dbReference type="InterPro" id="IPR049577">
    <property type="entry name" value="GMPP_N"/>
</dbReference>
<sequence length="347" mass="39577">MLCALIMAGGKGERFWPMSTDEMPKQFLSLIDEESMIQSTVRRLEPMIPLERVFIVTAENYVDLVKEHIPNIPDRNIIVEPVGKNTAPCVALSAFIIEKYYKDATIAVLPSDHLIGEEKEFLNTLKAAESFIENNEKAILTLGMKPDRPETGYGYIKFKGIKESIDKYEIREVEKFVEKPHIEKAKEYLESGSYLWNAGIFIWKTRNILSLTEKYLTNTYELLKEVAITKEESMEEKLKENYVKVDSISIDYGIMEKADSIYVIPASFGWDDVGSWNSVARYKDKDQDGNVLEGEVVCLKSKNNIINTCKKTFVMGVSDLVVIETENEIMILHKDEAASIRELKAKS</sequence>
<dbReference type="RefSeq" id="WP_216457263.1">
    <property type="nucleotide sequence ID" value="NZ_JAHLQL010000004.1"/>
</dbReference>
<evidence type="ECO:0000313" key="3">
    <source>
        <dbReference type="EMBL" id="MBU5592485.1"/>
    </source>
</evidence>
<keyword evidence="4" id="KW-1185">Reference proteome</keyword>
<evidence type="ECO:0000259" key="1">
    <source>
        <dbReference type="Pfam" id="PF00483"/>
    </source>
</evidence>
<dbReference type="Pfam" id="PF00483">
    <property type="entry name" value="NTP_transferase"/>
    <property type="match status" value="1"/>
</dbReference>
<dbReference type="InterPro" id="IPR051161">
    <property type="entry name" value="Mannose-6P_isomerase_type2"/>
</dbReference>
<organism evidence="3 4">
    <name type="scientific">Clostridium simiarum</name>
    <dbReference type="NCBI Taxonomy" id="2841506"/>
    <lineage>
        <taxon>Bacteria</taxon>
        <taxon>Bacillati</taxon>
        <taxon>Bacillota</taxon>
        <taxon>Clostridia</taxon>
        <taxon>Eubacteriales</taxon>
        <taxon>Clostridiaceae</taxon>
        <taxon>Clostridium</taxon>
    </lineage>
</organism>
<gene>
    <name evidence="3" type="ORF">KQI89_12040</name>
</gene>
<dbReference type="InterPro" id="IPR054566">
    <property type="entry name" value="ManC/GMP-like_b-helix"/>
</dbReference>
<keyword evidence="3" id="KW-0808">Transferase</keyword>
<dbReference type="EMBL" id="JAHLQL010000004">
    <property type="protein sequence ID" value="MBU5592485.1"/>
    <property type="molecule type" value="Genomic_DNA"/>
</dbReference>
<dbReference type="Proteomes" id="UP000736583">
    <property type="component" value="Unassembled WGS sequence"/>
</dbReference>
<feature type="domain" description="Nucleotidyl transferase" evidence="1">
    <location>
        <begin position="4"/>
        <end position="286"/>
    </location>
</feature>
<dbReference type="InterPro" id="IPR005835">
    <property type="entry name" value="NTP_transferase_dom"/>
</dbReference>
<evidence type="ECO:0000313" key="4">
    <source>
        <dbReference type="Proteomes" id="UP000736583"/>
    </source>
</evidence>
<reference evidence="3 4" key="1">
    <citation type="submission" date="2021-06" db="EMBL/GenBank/DDBJ databases">
        <authorList>
            <person name="Sun Q."/>
            <person name="Li D."/>
        </authorList>
    </citation>
    <scope>NUCLEOTIDE SEQUENCE [LARGE SCALE GENOMIC DNA]</scope>
    <source>
        <strain evidence="3 4">MSJ-4</strain>
    </source>
</reference>
<name>A0ABS6F1W7_9CLOT</name>
<dbReference type="CDD" id="cd02509">
    <property type="entry name" value="GDP-M1P_Guanylyltransferase"/>
    <property type="match status" value="1"/>
</dbReference>
<dbReference type="Pfam" id="PF22640">
    <property type="entry name" value="ManC_GMP_beta-helix"/>
    <property type="match status" value="1"/>
</dbReference>
<dbReference type="GO" id="GO:0016779">
    <property type="term" value="F:nucleotidyltransferase activity"/>
    <property type="evidence" value="ECO:0007669"/>
    <property type="project" value="UniProtKB-KW"/>
</dbReference>
<accession>A0ABS6F1W7</accession>
<dbReference type="PANTHER" id="PTHR46390:SF1">
    <property type="entry name" value="MANNOSE-1-PHOSPHATE GUANYLYLTRANSFERASE"/>
    <property type="match status" value="1"/>
</dbReference>
<comment type="caution">
    <text evidence="3">The sequence shown here is derived from an EMBL/GenBank/DDBJ whole genome shotgun (WGS) entry which is preliminary data.</text>
</comment>
<proteinExistence type="predicted"/>
<dbReference type="PANTHER" id="PTHR46390">
    <property type="entry name" value="MANNOSE-1-PHOSPHATE GUANYLYLTRANSFERASE"/>
    <property type="match status" value="1"/>
</dbReference>